<gene>
    <name evidence="2" type="ORF">C6Q15_06520</name>
</gene>
<sequence>MMNEASHGVTRFTAWSAIIGGILAFANVALSLAVTGSDAEMVLHGATMLALPADTRDLFRLSMLADIFGFYLAILVIGGYFLYVFRERLGALGNMIGLAIGLYAMLGIAGAAVQLAIYHPLAHLYAGGDDATRATAAAVWTATAHAVQNGLWWAEAPLVFFWTPIAAKHLKQAGFKGSFLLRIVGWSFGLLFLFAYFESLEVLAGVSELVFVIALPLWMLWFGCQLLGRAGKSVQLRTVTVR</sequence>
<dbReference type="Proteomes" id="UP000238982">
    <property type="component" value="Unassembled WGS sequence"/>
</dbReference>
<feature type="transmembrane region" description="Helical" evidence="1">
    <location>
        <begin position="150"/>
        <end position="167"/>
    </location>
</feature>
<keyword evidence="1" id="KW-0812">Transmembrane</keyword>
<dbReference type="AlphaFoldDB" id="A0A2S9MX97"/>
<comment type="caution">
    <text evidence="2">The sequence shown here is derived from an EMBL/GenBank/DDBJ whole genome shotgun (WGS) entry which is preliminary data.</text>
</comment>
<evidence type="ECO:0008006" key="4">
    <source>
        <dbReference type="Google" id="ProtNLM"/>
    </source>
</evidence>
<keyword evidence="1" id="KW-0472">Membrane</keyword>
<evidence type="ECO:0000256" key="1">
    <source>
        <dbReference type="SAM" id="Phobius"/>
    </source>
</evidence>
<dbReference type="EMBL" id="PVGH01000033">
    <property type="protein sequence ID" value="PRF64009.1"/>
    <property type="molecule type" value="Genomic_DNA"/>
</dbReference>
<feature type="transmembrane region" description="Helical" evidence="1">
    <location>
        <begin position="58"/>
        <end position="83"/>
    </location>
</feature>
<feature type="transmembrane region" description="Helical" evidence="1">
    <location>
        <begin position="179"/>
        <end position="197"/>
    </location>
</feature>
<evidence type="ECO:0000313" key="2">
    <source>
        <dbReference type="EMBL" id="PRF64009.1"/>
    </source>
</evidence>
<protein>
    <recommendedName>
        <fullName evidence="4">DUF4386 domain-containing protein</fullName>
    </recommendedName>
</protein>
<dbReference type="RefSeq" id="WP_081074099.1">
    <property type="nucleotide sequence ID" value="NZ_JAHPLO010000020.1"/>
</dbReference>
<reference evidence="2 3" key="1">
    <citation type="submission" date="2018-03" db="EMBL/GenBank/DDBJ databases">
        <authorList>
            <person name="Keele B.F."/>
        </authorList>
    </citation>
    <scope>NUCLEOTIDE SEQUENCE [LARGE SCALE GENOMIC DNA]</scope>
    <source>
        <strain evidence="2 3">AU19729</strain>
    </source>
</reference>
<keyword evidence="1" id="KW-1133">Transmembrane helix</keyword>
<organism evidence="2 3">
    <name type="scientific">Burkholderia multivorans</name>
    <dbReference type="NCBI Taxonomy" id="87883"/>
    <lineage>
        <taxon>Bacteria</taxon>
        <taxon>Pseudomonadati</taxon>
        <taxon>Pseudomonadota</taxon>
        <taxon>Betaproteobacteria</taxon>
        <taxon>Burkholderiales</taxon>
        <taxon>Burkholderiaceae</taxon>
        <taxon>Burkholderia</taxon>
        <taxon>Burkholderia cepacia complex</taxon>
    </lineage>
</organism>
<feature type="transmembrane region" description="Helical" evidence="1">
    <location>
        <begin position="95"/>
        <end position="117"/>
    </location>
</feature>
<feature type="transmembrane region" description="Helical" evidence="1">
    <location>
        <begin position="12"/>
        <end position="34"/>
    </location>
</feature>
<name>A0A2S9MX97_9BURK</name>
<proteinExistence type="predicted"/>
<accession>A0A2S9MX97</accession>
<feature type="transmembrane region" description="Helical" evidence="1">
    <location>
        <begin position="209"/>
        <end position="228"/>
    </location>
</feature>
<evidence type="ECO:0000313" key="3">
    <source>
        <dbReference type="Proteomes" id="UP000238982"/>
    </source>
</evidence>